<dbReference type="AlphaFoldDB" id="A0A2I1PBA1"/>
<reference evidence="1 2" key="1">
    <citation type="submission" date="2017-12" db="EMBL/GenBank/DDBJ databases">
        <title>Phylogenetic diversity of female urinary microbiome.</title>
        <authorList>
            <person name="Thomas-White K."/>
            <person name="Wolfe A.J."/>
        </authorList>
    </citation>
    <scope>NUCLEOTIDE SEQUENCE [LARGE SCALE GENOMIC DNA]</scope>
    <source>
        <strain evidence="1 2">UMB1298</strain>
    </source>
</reference>
<protein>
    <submittedName>
        <fullName evidence="1">GNAT family N-acetyltransferase</fullName>
    </submittedName>
</protein>
<keyword evidence="2" id="KW-1185">Reference proteome</keyword>
<name>A0A2I1PBA1_9MICO</name>
<proteinExistence type="predicted"/>
<dbReference type="EMBL" id="PKIZ01000008">
    <property type="protein sequence ID" value="PKZ41904.1"/>
    <property type="molecule type" value="Genomic_DNA"/>
</dbReference>
<evidence type="ECO:0000313" key="1">
    <source>
        <dbReference type="EMBL" id="PKZ41904.1"/>
    </source>
</evidence>
<dbReference type="PANTHER" id="PTHR37817:SF1">
    <property type="entry name" value="N-ACETYLTRANSFERASE EIS"/>
    <property type="match status" value="1"/>
</dbReference>
<dbReference type="SUPFAM" id="SSF55729">
    <property type="entry name" value="Acyl-CoA N-acyltransferases (Nat)"/>
    <property type="match status" value="1"/>
</dbReference>
<dbReference type="InterPro" id="IPR016181">
    <property type="entry name" value="Acyl_CoA_acyltransferase"/>
</dbReference>
<dbReference type="Proteomes" id="UP000234206">
    <property type="component" value="Unassembled WGS sequence"/>
</dbReference>
<sequence>MTSTPQRRPATAAEVGGRVVASATCQRSASWWWGQVLPTAGIAGVKVAPEHRGQGLAARLVRTLTDEARGWGAVVSTLKPPPRVPTARWATRW</sequence>
<evidence type="ECO:0000313" key="2">
    <source>
        <dbReference type="Proteomes" id="UP000234206"/>
    </source>
</evidence>
<dbReference type="CDD" id="cd04301">
    <property type="entry name" value="NAT_SF"/>
    <property type="match status" value="1"/>
</dbReference>
<dbReference type="InterPro" id="IPR051554">
    <property type="entry name" value="Acetyltransferase_Eis"/>
</dbReference>
<dbReference type="Gene3D" id="3.40.630.30">
    <property type="match status" value="1"/>
</dbReference>
<accession>A0A2I1PBA1</accession>
<dbReference type="Pfam" id="PF13527">
    <property type="entry name" value="Acetyltransf_9"/>
    <property type="match status" value="1"/>
</dbReference>
<dbReference type="GO" id="GO:0030649">
    <property type="term" value="P:aminoglycoside antibiotic catabolic process"/>
    <property type="evidence" value="ECO:0007669"/>
    <property type="project" value="TreeGrafter"/>
</dbReference>
<organism evidence="1 2">
    <name type="scientific">Kytococcus schroeteri</name>
    <dbReference type="NCBI Taxonomy" id="138300"/>
    <lineage>
        <taxon>Bacteria</taxon>
        <taxon>Bacillati</taxon>
        <taxon>Actinomycetota</taxon>
        <taxon>Actinomycetes</taxon>
        <taxon>Micrococcales</taxon>
        <taxon>Kytococcaceae</taxon>
        <taxon>Kytococcus</taxon>
    </lineage>
</organism>
<dbReference type="PANTHER" id="PTHR37817">
    <property type="entry name" value="N-ACETYLTRANSFERASE EIS"/>
    <property type="match status" value="1"/>
</dbReference>
<keyword evidence="1" id="KW-0808">Transferase</keyword>
<gene>
    <name evidence="1" type="ORF">CYJ76_05505</name>
</gene>
<dbReference type="OrthoDB" id="3498897at2"/>
<comment type="caution">
    <text evidence="1">The sequence shown here is derived from an EMBL/GenBank/DDBJ whole genome shotgun (WGS) entry which is preliminary data.</text>
</comment>
<dbReference type="RefSeq" id="WP_070703194.1">
    <property type="nucleotide sequence ID" value="NZ_JBHLVH010000004.1"/>
</dbReference>
<dbReference type="GO" id="GO:0034069">
    <property type="term" value="F:aminoglycoside N-acetyltransferase activity"/>
    <property type="evidence" value="ECO:0007669"/>
    <property type="project" value="TreeGrafter"/>
</dbReference>